<reference evidence="2 3" key="1">
    <citation type="submission" date="2018-12" db="EMBL/GenBank/DDBJ databases">
        <title>Draft genome sequence of Xylaria grammica IHI A82.</title>
        <authorList>
            <person name="Buettner E."/>
            <person name="Kellner H."/>
        </authorList>
    </citation>
    <scope>NUCLEOTIDE SEQUENCE [LARGE SCALE GENOMIC DNA]</scope>
    <source>
        <strain evidence="2 3">IHI A82</strain>
    </source>
</reference>
<protein>
    <recommendedName>
        <fullName evidence="1">Heterokaryon incompatibility domain-containing protein</fullName>
    </recommendedName>
</protein>
<dbReference type="InterPro" id="IPR010730">
    <property type="entry name" value="HET"/>
</dbReference>
<dbReference type="PANTHER" id="PTHR24148">
    <property type="entry name" value="ANKYRIN REPEAT DOMAIN-CONTAINING PROTEIN 39 HOMOLOG-RELATED"/>
    <property type="match status" value="1"/>
</dbReference>
<dbReference type="InterPro" id="IPR052895">
    <property type="entry name" value="HetReg/Transcr_Mod"/>
</dbReference>
<gene>
    <name evidence="2" type="ORF">EKO27_g8070</name>
</gene>
<accession>A0A439CY26</accession>
<feature type="domain" description="Heterokaryon incompatibility" evidence="1">
    <location>
        <begin position="47"/>
        <end position="214"/>
    </location>
</feature>
<sequence>MAHVYQHEPLTSTSSIRVLDLLPSLNRQAPIRCNIRQVELGSSGTKYEALSYVWGERHGTLPITCHGRDLLVTPNCLAALIQLRRPLQTRTLWIDAICIDQGADAVATAERNQQVAIMGDVYRSARGVIVWLGPGNEELTPRIFRYLKVLGLFRYIDVMDAPQIVRRLGKRAKPYMVKMTWPDGPSTRTRGPAFANMIELLGSEWFSRIWTMQEIITPGRCTVVCGASTIEWVQFFVGMRDAGASHHSNANALLLYLRGDIAEEILDPADSNDDFKSMHDIRLLKAMCKLRCSVPHDKIYGLYAIFCARGLNLPDPDYNRPLVRVLEETARAYVQHKRKLDILRITLAPSDASGLPSWIPDWLSGQSAGQLTCSDITGTVIVCFNDFPSTISACRRAFVSTTDAPQTPGKLVVRGKCIGKIKTISAGAYVGAQPVKELSHFVDFIPTCREWCRIVSSARSYPTGEDPVLAGLRTITSHKGYFPKGQPLDREHLLLWFNGLLNNDAETQNSNLDEPTTARNHSELNEHNAAESLDNAEIVQTVQSYVNYKVNYAFFALDSGYFGSAFRTCRGGDDVYILAGLDVPCVMRRRGDEFRFVALAHVHGVMRGQLWPENESEHELEDLTLV</sequence>
<evidence type="ECO:0000259" key="1">
    <source>
        <dbReference type="Pfam" id="PF06985"/>
    </source>
</evidence>
<evidence type="ECO:0000313" key="3">
    <source>
        <dbReference type="Proteomes" id="UP000286045"/>
    </source>
</evidence>
<dbReference type="Pfam" id="PF06985">
    <property type="entry name" value="HET"/>
    <property type="match status" value="1"/>
</dbReference>
<dbReference type="STRING" id="363999.A0A439CY26"/>
<comment type="caution">
    <text evidence="2">The sequence shown here is derived from an EMBL/GenBank/DDBJ whole genome shotgun (WGS) entry which is preliminary data.</text>
</comment>
<organism evidence="2 3">
    <name type="scientific">Xylaria grammica</name>
    <dbReference type="NCBI Taxonomy" id="363999"/>
    <lineage>
        <taxon>Eukaryota</taxon>
        <taxon>Fungi</taxon>
        <taxon>Dikarya</taxon>
        <taxon>Ascomycota</taxon>
        <taxon>Pezizomycotina</taxon>
        <taxon>Sordariomycetes</taxon>
        <taxon>Xylariomycetidae</taxon>
        <taxon>Xylariales</taxon>
        <taxon>Xylariaceae</taxon>
        <taxon>Xylaria</taxon>
    </lineage>
</organism>
<dbReference type="EMBL" id="RYZI01000287">
    <property type="protein sequence ID" value="RWA07040.1"/>
    <property type="molecule type" value="Genomic_DNA"/>
</dbReference>
<dbReference type="PANTHER" id="PTHR24148:SF64">
    <property type="entry name" value="HETEROKARYON INCOMPATIBILITY DOMAIN-CONTAINING PROTEIN"/>
    <property type="match status" value="1"/>
</dbReference>
<name>A0A439CY26_9PEZI</name>
<dbReference type="Proteomes" id="UP000286045">
    <property type="component" value="Unassembled WGS sequence"/>
</dbReference>
<evidence type="ECO:0000313" key="2">
    <source>
        <dbReference type="EMBL" id="RWA07040.1"/>
    </source>
</evidence>
<dbReference type="AlphaFoldDB" id="A0A439CY26"/>
<keyword evidence="3" id="KW-1185">Reference proteome</keyword>
<proteinExistence type="predicted"/>